<comment type="similarity">
    <text evidence="3">Belongs to the etk/wzc family.</text>
</comment>
<dbReference type="AlphaFoldDB" id="A0A2S8B526"/>
<dbReference type="Pfam" id="PF13807">
    <property type="entry name" value="GNVR"/>
    <property type="match status" value="1"/>
</dbReference>
<keyword evidence="8 17" id="KW-0812">Transmembrane</keyword>
<evidence type="ECO:0000313" key="21">
    <source>
        <dbReference type="EMBL" id="PQM27438.1"/>
    </source>
</evidence>
<dbReference type="EMBL" id="PHFW01000002">
    <property type="protein sequence ID" value="PQM27438.1"/>
    <property type="molecule type" value="Genomic_DNA"/>
</dbReference>
<evidence type="ECO:0000256" key="8">
    <source>
        <dbReference type="ARBA" id="ARBA00022692"/>
    </source>
</evidence>
<keyword evidence="5" id="KW-1003">Cell membrane</keyword>
<evidence type="ECO:0000256" key="15">
    <source>
        <dbReference type="ARBA" id="ARBA00051245"/>
    </source>
</evidence>
<dbReference type="InterPro" id="IPR005702">
    <property type="entry name" value="Wzc-like_C"/>
</dbReference>
<comment type="similarity">
    <text evidence="2">Belongs to the CpsD/CapB family.</text>
</comment>
<dbReference type="InterPro" id="IPR032807">
    <property type="entry name" value="GNVR"/>
</dbReference>
<evidence type="ECO:0000256" key="2">
    <source>
        <dbReference type="ARBA" id="ARBA00007316"/>
    </source>
</evidence>
<sequence length="731" mass="79615">MARKMNEIVRGPIVPADPMLSPYGEDGEGGYSTSLPEIERILSAILNHRNWVMSAIVGALLLGLLATFLATPEYTSTARIEVLPDSPIDTSVDQQRDRGVVNEIAFYNTQYSLLKSESLAERVVRAGSLTTDKDFIAAFDLEVSDAGMTSAERRSLTDKAVDILLDQLEVSPVRTSSLIDISFSTPSPKLSARLADLWVTQFVQATIDRRFAATSDARKYLEARLETLRQNLETSERSLINYSVSKGIVTVASETDSNGRTRTQTLVGADILQISEALAKAREARISAEAELPNTMTGVAQVNAPTISALRQKRAVAEAELAQMRTTFADDYPTVVALRSEIANLDKSLRDEVGRSSQGNREAYNAALKRERDLEAELNGLTNRYNNQQRESIEMAILQREVDSNRQLYEGLLQRYKEIGVAGVGTNNVSLVDRAKPAERPSSPSLLINLAVALLAGMALAAGLVFLLEKMDSSVRDPQDVLPRFGLPLLGAIPEVLNRPVADAITDKKSAIYEAYFSMMTNLTFLTEHGAPRAIMLTSSRPKEGKSNSSLCLATVLAATGKSVILVDADVRNPSLNRYLDIPNQRGLSHYLSGDEDLNGMISELPKFGFSIITAGKMPPNAAELLGSERLGTLIAKLLERYDHVLIDSPPLLGLADAPLIARRVEGVLFTIEANATKNRAIATALNRLRMSGAKLFGAIVTKVGARNQVYGYGYGYGYGFSYGAEKSDDE</sequence>
<evidence type="ECO:0000256" key="7">
    <source>
        <dbReference type="ARBA" id="ARBA00022679"/>
    </source>
</evidence>
<evidence type="ECO:0000256" key="12">
    <source>
        <dbReference type="ARBA" id="ARBA00022989"/>
    </source>
</evidence>
<feature type="domain" description="AAA" evidence="19">
    <location>
        <begin position="545"/>
        <end position="657"/>
    </location>
</feature>
<accession>A0A2S8B526</accession>
<keyword evidence="11" id="KW-0067">ATP-binding</keyword>
<evidence type="ECO:0000256" key="4">
    <source>
        <dbReference type="ARBA" id="ARBA00011903"/>
    </source>
</evidence>
<evidence type="ECO:0000256" key="11">
    <source>
        <dbReference type="ARBA" id="ARBA00022840"/>
    </source>
</evidence>
<dbReference type="InterPro" id="IPR003856">
    <property type="entry name" value="LPS_length_determ_N"/>
</dbReference>
<evidence type="ECO:0000256" key="17">
    <source>
        <dbReference type="SAM" id="Phobius"/>
    </source>
</evidence>
<feature type="domain" description="Polysaccharide chain length determinant N-terminal" evidence="18">
    <location>
        <begin position="39"/>
        <end position="125"/>
    </location>
</feature>
<keyword evidence="12 17" id="KW-1133">Transmembrane helix</keyword>
<evidence type="ECO:0000256" key="13">
    <source>
        <dbReference type="ARBA" id="ARBA00023136"/>
    </source>
</evidence>
<gene>
    <name evidence="21" type="ORF">CVO77_02230</name>
</gene>
<dbReference type="InterPro" id="IPR050445">
    <property type="entry name" value="Bact_polysacc_biosynth/exp"/>
</dbReference>
<dbReference type="CDD" id="cd05387">
    <property type="entry name" value="BY-kinase"/>
    <property type="match status" value="1"/>
</dbReference>
<comment type="caution">
    <text evidence="21">The sequence shown here is derived from an EMBL/GenBank/DDBJ whole genome shotgun (WGS) entry which is preliminary data.</text>
</comment>
<dbReference type="InterPro" id="IPR025669">
    <property type="entry name" value="AAA_dom"/>
</dbReference>
<dbReference type="PANTHER" id="PTHR32309">
    <property type="entry name" value="TYROSINE-PROTEIN KINASE"/>
    <property type="match status" value="1"/>
</dbReference>
<dbReference type="GO" id="GO:0005886">
    <property type="term" value="C:plasma membrane"/>
    <property type="evidence" value="ECO:0007669"/>
    <property type="project" value="UniProtKB-SubCell"/>
</dbReference>
<feature type="transmembrane region" description="Helical" evidence="17">
    <location>
        <begin position="50"/>
        <end position="70"/>
    </location>
</feature>
<dbReference type="Pfam" id="PF02706">
    <property type="entry name" value="Wzz"/>
    <property type="match status" value="1"/>
</dbReference>
<dbReference type="Pfam" id="PF13614">
    <property type="entry name" value="AAA_31"/>
    <property type="match status" value="1"/>
</dbReference>
<keyword evidence="6" id="KW-0997">Cell inner membrane</keyword>
<evidence type="ECO:0000256" key="9">
    <source>
        <dbReference type="ARBA" id="ARBA00022741"/>
    </source>
</evidence>
<name>A0A2S8B526_9SPHN</name>
<keyword evidence="14" id="KW-0829">Tyrosine-protein kinase</keyword>
<dbReference type="GO" id="GO:0004715">
    <property type="term" value="F:non-membrane spanning protein tyrosine kinase activity"/>
    <property type="evidence" value="ECO:0007669"/>
    <property type="project" value="UniProtKB-EC"/>
</dbReference>
<reference evidence="22" key="1">
    <citation type="submission" date="2017-11" db="EMBL/GenBank/DDBJ databases">
        <title>The complete genome sequence of Sphingopyxis pomeranensis sp. nov. strain WS5A3p.</title>
        <authorList>
            <person name="Kaminski M.A."/>
        </authorList>
    </citation>
    <scope>NUCLEOTIDE SEQUENCE [LARGE SCALE GENOMIC DNA]</scope>
    <source>
        <strain evidence="22">WS5A3p</strain>
    </source>
</reference>
<feature type="transmembrane region" description="Helical" evidence="17">
    <location>
        <begin position="446"/>
        <end position="468"/>
    </location>
</feature>
<keyword evidence="13 17" id="KW-0472">Membrane</keyword>
<feature type="coiled-coil region" evidence="16">
    <location>
        <begin position="364"/>
        <end position="391"/>
    </location>
</feature>
<evidence type="ECO:0000313" key="22">
    <source>
        <dbReference type="Proteomes" id="UP000238954"/>
    </source>
</evidence>
<evidence type="ECO:0000256" key="3">
    <source>
        <dbReference type="ARBA" id="ARBA00008883"/>
    </source>
</evidence>
<evidence type="ECO:0000256" key="6">
    <source>
        <dbReference type="ARBA" id="ARBA00022519"/>
    </source>
</evidence>
<comment type="subcellular location">
    <subcellularLocation>
        <location evidence="1">Cell inner membrane</location>
        <topology evidence="1">Multi-pass membrane protein</topology>
    </subcellularLocation>
</comment>
<evidence type="ECO:0000256" key="1">
    <source>
        <dbReference type="ARBA" id="ARBA00004429"/>
    </source>
</evidence>
<evidence type="ECO:0000259" key="18">
    <source>
        <dbReference type="Pfam" id="PF02706"/>
    </source>
</evidence>
<keyword evidence="7" id="KW-0808">Transferase</keyword>
<dbReference type="SUPFAM" id="SSF52540">
    <property type="entry name" value="P-loop containing nucleoside triphosphate hydrolases"/>
    <property type="match status" value="1"/>
</dbReference>
<evidence type="ECO:0000259" key="20">
    <source>
        <dbReference type="Pfam" id="PF13807"/>
    </source>
</evidence>
<protein>
    <recommendedName>
        <fullName evidence="4">non-specific protein-tyrosine kinase</fullName>
        <ecNumber evidence="4">2.7.10.2</ecNumber>
    </recommendedName>
</protein>
<feature type="domain" description="Tyrosine-protein kinase G-rich" evidence="20">
    <location>
        <begin position="397"/>
        <end position="467"/>
    </location>
</feature>
<dbReference type="Gene3D" id="3.40.50.300">
    <property type="entry name" value="P-loop containing nucleotide triphosphate hydrolases"/>
    <property type="match status" value="1"/>
</dbReference>
<keyword evidence="10" id="KW-0418">Kinase</keyword>
<organism evidence="21 22">
    <name type="scientific">Sphingopyxis lindanitolerans</name>
    <dbReference type="NCBI Taxonomy" id="2054227"/>
    <lineage>
        <taxon>Bacteria</taxon>
        <taxon>Pseudomonadati</taxon>
        <taxon>Pseudomonadota</taxon>
        <taxon>Alphaproteobacteria</taxon>
        <taxon>Sphingomonadales</taxon>
        <taxon>Sphingomonadaceae</taxon>
        <taxon>Sphingopyxis</taxon>
    </lineage>
</organism>
<dbReference type="EC" id="2.7.10.2" evidence="4"/>
<keyword evidence="16" id="KW-0175">Coiled coil</keyword>
<evidence type="ECO:0000256" key="16">
    <source>
        <dbReference type="SAM" id="Coils"/>
    </source>
</evidence>
<proteinExistence type="inferred from homology"/>
<dbReference type="InterPro" id="IPR027417">
    <property type="entry name" value="P-loop_NTPase"/>
</dbReference>
<comment type="catalytic activity">
    <reaction evidence="15">
        <text>L-tyrosyl-[protein] + ATP = O-phospho-L-tyrosyl-[protein] + ADP + H(+)</text>
        <dbReference type="Rhea" id="RHEA:10596"/>
        <dbReference type="Rhea" id="RHEA-COMP:10136"/>
        <dbReference type="Rhea" id="RHEA-COMP:20101"/>
        <dbReference type="ChEBI" id="CHEBI:15378"/>
        <dbReference type="ChEBI" id="CHEBI:30616"/>
        <dbReference type="ChEBI" id="CHEBI:46858"/>
        <dbReference type="ChEBI" id="CHEBI:61978"/>
        <dbReference type="ChEBI" id="CHEBI:456216"/>
        <dbReference type="EC" id="2.7.10.2"/>
    </reaction>
</comment>
<evidence type="ECO:0000256" key="5">
    <source>
        <dbReference type="ARBA" id="ARBA00022475"/>
    </source>
</evidence>
<dbReference type="GO" id="GO:0005524">
    <property type="term" value="F:ATP binding"/>
    <property type="evidence" value="ECO:0007669"/>
    <property type="project" value="UniProtKB-KW"/>
</dbReference>
<keyword evidence="22" id="KW-1185">Reference proteome</keyword>
<dbReference type="NCBIfam" id="TIGR01007">
    <property type="entry name" value="eps_fam"/>
    <property type="match status" value="1"/>
</dbReference>
<keyword evidence="9" id="KW-0547">Nucleotide-binding</keyword>
<dbReference type="PANTHER" id="PTHR32309:SF13">
    <property type="entry name" value="FERRIC ENTEROBACTIN TRANSPORT PROTEIN FEPE"/>
    <property type="match status" value="1"/>
</dbReference>
<evidence type="ECO:0000259" key="19">
    <source>
        <dbReference type="Pfam" id="PF13614"/>
    </source>
</evidence>
<evidence type="ECO:0000256" key="10">
    <source>
        <dbReference type="ARBA" id="ARBA00022777"/>
    </source>
</evidence>
<evidence type="ECO:0000256" key="14">
    <source>
        <dbReference type="ARBA" id="ARBA00023137"/>
    </source>
</evidence>
<dbReference type="Proteomes" id="UP000238954">
    <property type="component" value="Chromosome"/>
</dbReference>